<comment type="caution">
    <text evidence="1">The sequence shown here is derived from an EMBL/GenBank/DDBJ whole genome shotgun (WGS) entry which is preliminary data.</text>
</comment>
<accession>A0A0F9W4D3</accession>
<dbReference type="AlphaFoldDB" id="A0A0F9W4D3"/>
<protein>
    <submittedName>
        <fullName evidence="1">Uncharacterized protein</fullName>
    </submittedName>
</protein>
<gene>
    <name evidence="1" type="ORF">LCGC14_0405920</name>
</gene>
<evidence type="ECO:0000313" key="1">
    <source>
        <dbReference type="EMBL" id="KKN72888.1"/>
    </source>
</evidence>
<reference evidence="1" key="1">
    <citation type="journal article" date="2015" name="Nature">
        <title>Complex archaea that bridge the gap between prokaryotes and eukaryotes.</title>
        <authorList>
            <person name="Spang A."/>
            <person name="Saw J.H."/>
            <person name="Jorgensen S.L."/>
            <person name="Zaremba-Niedzwiedzka K."/>
            <person name="Martijn J."/>
            <person name="Lind A.E."/>
            <person name="van Eijk R."/>
            <person name="Schleper C."/>
            <person name="Guy L."/>
            <person name="Ettema T.J."/>
        </authorList>
    </citation>
    <scope>NUCLEOTIDE SEQUENCE</scope>
</reference>
<dbReference type="EMBL" id="LAZR01000353">
    <property type="protein sequence ID" value="KKN72888.1"/>
    <property type="molecule type" value="Genomic_DNA"/>
</dbReference>
<proteinExistence type="predicted"/>
<name>A0A0F9W4D3_9ZZZZ</name>
<sequence length="115" mass="13972">MRGYFMEKVNKPLEKAIVILGNRYPEPTKLSCIYPNSHRLLDIRDKFFEYENNRLKRALFSVLFKILIVKYEHSPYYSGRFDWFIEEINKSGWKQRALNHPTQCWKEPVPYGRIR</sequence>
<organism evidence="1">
    <name type="scientific">marine sediment metagenome</name>
    <dbReference type="NCBI Taxonomy" id="412755"/>
    <lineage>
        <taxon>unclassified sequences</taxon>
        <taxon>metagenomes</taxon>
        <taxon>ecological metagenomes</taxon>
    </lineage>
</organism>